<evidence type="ECO:0000313" key="1">
    <source>
        <dbReference type="EMBL" id="SPC72594.1"/>
    </source>
</evidence>
<sequence length="297" mass="32328">MQKMVVMIAGVGHRWVNLLVLGVGESVLVLGKLGGRSVGEKCIWWCTLNLLVLGAGESVLTKSWSWLYMIIRGFEEKMRKMLKMVVMIAGVGDRWVNLLVLGAVLGAGESVLVLGKLGGRSVGEKCIWWCTLNLLVLGAGESVLVLGKLGGRSVGEKCIWWCTLNLLVLGAGESVLVLGKLGGGIAGVGESVLVLGKLGEGREECKGKVYLVVYVEFASSEIGESVLVLGKFGGRSVGEKCILWCTLNLLVLETKSWYWLYMIIRGFEEKVRKMLKMVVMIASVGHRWVNLLMLGAW</sequence>
<gene>
    <name evidence="1" type="ORF">FSB_LOCUS476</name>
</gene>
<organism evidence="1">
    <name type="scientific">Fagus sylvatica</name>
    <name type="common">Beechnut</name>
    <dbReference type="NCBI Taxonomy" id="28930"/>
    <lineage>
        <taxon>Eukaryota</taxon>
        <taxon>Viridiplantae</taxon>
        <taxon>Streptophyta</taxon>
        <taxon>Embryophyta</taxon>
        <taxon>Tracheophyta</taxon>
        <taxon>Spermatophyta</taxon>
        <taxon>Magnoliopsida</taxon>
        <taxon>eudicotyledons</taxon>
        <taxon>Gunneridae</taxon>
        <taxon>Pentapetalae</taxon>
        <taxon>rosids</taxon>
        <taxon>fabids</taxon>
        <taxon>Fagales</taxon>
        <taxon>Fagaceae</taxon>
        <taxon>Fagus</taxon>
    </lineage>
</organism>
<protein>
    <submittedName>
        <fullName evidence="1">Uncharacterized protein</fullName>
    </submittedName>
</protein>
<proteinExistence type="predicted"/>
<accession>A0A2N9ED93</accession>
<name>A0A2N9ED93_FAGSY</name>
<reference evidence="1" key="1">
    <citation type="submission" date="2018-02" db="EMBL/GenBank/DDBJ databases">
        <authorList>
            <person name="Cohen D.B."/>
            <person name="Kent A.D."/>
        </authorList>
    </citation>
    <scope>NUCLEOTIDE SEQUENCE</scope>
</reference>
<dbReference type="EMBL" id="OIVN01000014">
    <property type="protein sequence ID" value="SPC72594.1"/>
    <property type="molecule type" value="Genomic_DNA"/>
</dbReference>
<dbReference type="AlphaFoldDB" id="A0A2N9ED93"/>